<feature type="region of interest" description="Disordered" evidence="1">
    <location>
        <begin position="230"/>
        <end position="279"/>
    </location>
</feature>
<feature type="compositionally biased region" description="Gly residues" evidence="1">
    <location>
        <begin position="242"/>
        <end position="264"/>
    </location>
</feature>
<feature type="transmembrane region" description="Helical" evidence="2">
    <location>
        <begin position="1254"/>
        <end position="1276"/>
    </location>
</feature>
<dbReference type="CDD" id="cd00063">
    <property type="entry name" value="FN3"/>
    <property type="match status" value="9"/>
</dbReference>
<dbReference type="PRINTS" id="PR00014">
    <property type="entry name" value="FNTYPEIII"/>
</dbReference>
<dbReference type="Pfam" id="PF00041">
    <property type="entry name" value="fn3"/>
    <property type="match status" value="6"/>
</dbReference>
<dbReference type="InterPro" id="IPR050617">
    <property type="entry name" value="E3_ligase_FN3/SPRY"/>
</dbReference>
<evidence type="ECO:0000313" key="5">
    <source>
        <dbReference type="RefSeq" id="XP_017784448.1"/>
    </source>
</evidence>
<feature type="region of interest" description="Disordered" evidence="1">
    <location>
        <begin position="1208"/>
        <end position="1236"/>
    </location>
</feature>
<dbReference type="GeneID" id="108568066"/>
<feature type="domain" description="Fibronectin type-III" evidence="3">
    <location>
        <begin position="1117"/>
        <end position="1212"/>
    </location>
</feature>
<feature type="domain" description="Fibronectin type-III" evidence="3">
    <location>
        <begin position="461"/>
        <end position="562"/>
    </location>
</feature>
<feature type="domain" description="Fibronectin type-III" evidence="3">
    <location>
        <begin position="839"/>
        <end position="932"/>
    </location>
</feature>
<name>A0ABM1NC98_NICVS</name>
<proteinExistence type="predicted"/>
<dbReference type="InterPro" id="IPR003961">
    <property type="entry name" value="FN3_dom"/>
</dbReference>
<dbReference type="Proteomes" id="UP000695000">
    <property type="component" value="Unplaced"/>
</dbReference>
<feature type="domain" description="Fibronectin type-III" evidence="3">
    <location>
        <begin position="1022"/>
        <end position="1115"/>
    </location>
</feature>
<dbReference type="PANTHER" id="PTHR24099:SF11">
    <property type="entry name" value="FIBRONECTIN TYPE III DOMAIN-CONTAINING 3BA-RELATED"/>
    <property type="match status" value="1"/>
</dbReference>
<sequence>MVKVKEETAMNDAQKPSSGLMVAAAAAAAAMAPAYLPTRCGKPPSHHHFHPFPSHHFHYHCSYHTPAAPFDPQSAETAAVPARFTFGPGFEPQRPTAFGPTAPATQPLNGTATPPPKYVVHFHVNPGVTVNVQIGDYVEILRGPVTVPMVSTNSSPPIAMPVQVPPGHVVQQIVDESGTLRHLILSAQHPGLLPITTHNPQHYNAGPMNGSNGPPQAFYQQSMPQGFVSPPHPHFHTTMPPSGGGGGGAGVGGVGGGGSVGGHGPIPTHPSGHSPPLYYKDERTQRQHIKLKKKLQEKQQKNAGAGDERKDMANGIKRNKGMNSVGTSEDGEESSSVQDDEDLQSYIEILSSVQPPVVMELSSKRALLQWSVPSRLSEASSSDSLDVDISESELSYEVLLSDKNKEAKFRSIYLGNSQSCLIEDLKPGIEYYVRLQVHMDGLQGTVSDALKFVTPSCAPETPAPPKLTSRSKNSLQLRWGTTPQNGSPILHYILEYDEGKGSSNGGGFIELSRQRGQMMNVQNLIPATCYRFRLSAANAIGTSDCSPTVAFFTLDHAPTQPDPPQLKKAATNSLHLFWKRRPKDDDYNLQILHPNAEHYSPVYNGCDTDYICTQLTRYSDYKFKLKALNEFGHSIWSEQVTFQTLPEKPARPSKPVVKGRIHAHSFRLKWEPPNDKGGADISKYILEVNSGSGYETIYTGTETEAICDKLTPGTTYQLRVSCEGIGGVSNYSDPCTVTTEAISPGQCPVPKLHGKVKSTMAVLRFAAPDYNGGAPILEFEAEMFGPDSNRTVFHKSKDLECSVTKLQPGCEYSFFVRAVNRIGAGLWSDALTVVSAAAPPTDCQPPIVVCKSPTCATVEWQVPQSNGAPITEYRLEVGENTDTFHQAYQGPQTMHEIKNLSPFTTYYFRIQASNSAGYGPHSGNSIILTPAAAPNPVNNPKSEITATSVTLNWHEPYNNGAPITHYNIEYADHLINTQQPVTSYTISDLQPNTYYRFKLQAVNAVGPSSHSTTLKVTTLRLPPRPPKLDCVGVGHNNLRLKWGEGKNPDFTQFTVDMLNARNQEYQTVYRGTAYTCKVTKLQELTSYSFRVCASNDAGDGNFSEQYTFFTNIAPPCPLKPPKIALVEGRTCSLEWMPPKYSVADPIEYLVQFSRLKDQQYKQVYRGSETKCTLENLESGAEYCVRVCPIRMAESGQVQGAYSPLSNFSTPQAEPQVSAKASTASSTSPTHGGHRHRSLMSTIWSPNKTMSELQIALLISTCVAVVAIVIAIIYGCLNPITSNN</sequence>
<dbReference type="RefSeq" id="XP_017784448.1">
    <property type="nucleotide sequence ID" value="XM_017928959.1"/>
</dbReference>
<evidence type="ECO:0000313" key="4">
    <source>
        <dbReference type="Proteomes" id="UP000695000"/>
    </source>
</evidence>
<feature type="domain" description="Fibronectin type-III" evidence="3">
    <location>
        <begin position="933"/>
        <end position="1021"/>
    </location>
</feature>
<dbReference type="PROSITE" id="PS50853">
    <property type="entry name" value="FN3"/>
    <property type="match status" value="9"/>
</dbReference>
<dbReference type="Gene3D" id="2.60.40.10">
    <property type="entry name" value="Immunoglobulins"/>
    <property type="match status" value="9"/>
</dbReference>
<protein>
    <submittedName>
        <fullName evidence="5">Fibronectin type-III domain-containing protein 3A isoform X1</fullName>
    </submittedName>
</protein>
<dbReference type="InterPro" id="IPR036116">
    <property type="entry name" value="FN3_sf"/>
</dbReference>
<gene>
    <name evidence="5" type="primary">LOC108568066</name>
</gene>
<organism evidence="4 5">
    <name type="scientific">Nicrophorus vespilloides</name>
    <name type="common">Boreal carrion beetle</name>
    <dbReference type="NCBI Taxonomy" id="110193"/>
    <lineage>
        <taxon>Eukaryota</taxon>
        <taxon>Metazoa</taxon>
        <taxon>Ecdysozoa</taxon>
        <taxon>Arthropoda</taxon>
        <taxon>Hexapoda</taxon>
        <taxon>Insecta</taxon>
        <taxon>Pterygota</taxon>
        <taxon>Neoptera</taxon>
        <taxon>Endopterygota</taxon>
        <taxon>Coleoptera</taxon>
        <taxon>Polyphaga</taxon>
        <taxon>Staphyliniformia</taxon>
        <taxon>Silphidae</taxon>
        <taxon>Nicrophorinae</taxon>
        <taxon>Nicrophorus</taxon>
    </lineage>
</organism>
<feature type="domain" description="Fibronectin type-III" evidence="3">
    <location>
        <begin position="352"/>
        <end position="457"/>
    </location>
</feature>
<dbReference type="InterPro" id="IPR013783">
    <property type="entry name" value="Ig-like_fold"/>
</dbReference>
<keyword evidence="2" id="KW-1133">Transmembrane helix</keyword>
<feature type="domain" description="Fibronectin type-III" evidence="3">
    <location>
        <begin position="747"/>
        <end position="838"/>
    </location>
</feature>
<accession>A0ABM1NC98</accession>
<keyword evidence="2" id="KW-0812">Transmembrane</keyword>
<keyword evidence="2" id="KW-0472">Membrane</keyword>
<feature type="domain" description="Fibronectin type-III" evidence="3">
    <location>
        <begin position="651"/>
        <end position="742"/>
    </location>
</feature>
<reference evidence="5" key="1">
    <citation type="submission" date="2025-08" db="UniProtKB">
        <authorList>
            <consortium name="RefSeq"/>
        </authorList>
    </citation>
    <scope>IDENTIFICATION</scope>
    <source>
        <tissue evidence="5">Whole Larva</tissue>
    </source>
</reference>
<evidence type="ECO:0000256" key="2">
    <source>
        <dbReference type="SAM" id="Phobius"/>
    </source>
</evidence>
<dbReference type="SMART" id="SM00060">
    <property type="entry name" value="FN3"/>
    <property type="match status" value="9"/>
</dbReference>
<feature type="compositionally biased region" description="Low complexity" evidence="1">
    <location>
        <begin position="1217"/>
        <end position="1229"/>
    </location>
</feature>
<feature type="domain" description="Fibronectin type-III" evidence="3">
    <location>
        <begin position="563"/>
        <end position="647"/>
    </location>
</feature>
<dbReference type="PANTHER" id="PTHR24099">
    <property type="entry name" value="E3 UBIQUITIN-PROTEIN LIGASE TRIM36-RELATED"/>
    <property type="match status" value="1"/>
</dbReference>
<evidence type="ECO:0000256" key="1">
    <source>
        <dbReference type="SAM" id="MobiDB-lite"/>
    </source>
</evidence>
<dbReference type="SUPFAM" id="SSF49265">
    <property type="entry name" value="Fibronectin type III"/>
    <property type="match status" value="6"/>
</dbReference>
<feature type="region of interest" description="Disordered" evidence="1">
    <location>
        <begin position="293"/>
        <end position="340"/>
    </location>
</feature>
<feature type="compositionally biased region" description="Basic and acidic residues" evidence="1">
    <location>
        <begin position="294"/>
        <end position="312"/>
    </location>
</feature>
<evidence type="ECO:0000259" key="3">
    <source>
        <dbReference type="PROSITE" id="PS50853"/>
    </source>
</evidence>
<keyword evidence="4" id="KW-1185">Reference proteome</keyword>
<feature type="compositionally biased region" description="Acidic residues" evidence="1">
    <location>
        <begin position="329"/>
        <end position="340"/>
    </location>
</feature>